<reference evidence="4" key="2">
    <citation type="journal article" date="2022" name="Microbiol. Resour. Announc.">
        <title>Whole-Genome Sequence of Entomortierella parvispora E1425, a Mucoromycotan Fungus Associated with Burkholderiaceae-Related Endosymbiotic Bacteria.</title>
        <authorList>
            <person name="Herlambang A."/>
            <person name="Guo Y."/>
            <person name="Takashima Y."/>
            <person name="Narisawa K."/>
            <person name="Ohta H."/>
            <person name="Nishizawa T."/>
        </authorList>
    </citation>
    <scope>NUCLEOTIDE SEQUENCE</scope>
    <source>
        <strain evidence="4">E1425</strain>
    </source>
</reference>
<dbReference type="InterPro" id="IPR018494">
    <property type="entry name" value="Oxysterol-bd_CS"/>
</dbReference>
<name>A0A9P3HEJ5_9FUNG</name>
<dbReference type="EMBL" id="BQFW01000010">
    <property type="protein sequence ID" value="GJJ75110.1"/>
    <property type="molecule type" value="Genomic_DNA"/>
</dbReference>
<dbReference type="Gene3D" id="1.10.287.2720">
    <property type="match status" value="1"/>
</dbReference>
<dbReference type="GO" id="GO:0032934">
    <property type="term" value="F:sterol binding"/>
    <property type="evidence" value="ECO:0007669"/>
    <property type="project" value="TreeGrafter"/>
</dbReference>
<dbReference type="Proteomes" id="UP000827284">
    <property type="component" value="Unassembled WGS sequence"/>
</dbReference>
<keyword evidence="5" id="KW-1185">Reference proteome</keyword>
<comment type="caution">
    <text evidence="4">The sequence shown here is derived from an EMBL/GenBank/DDBJ whole genome shotgun (WGS) entry which is preliminary data.</text>
</comment>
<dbReference type="AlphaFoldDB" id="A0A9P3HEJ5"/>
<feature type="compositionally biased region" description="Basic and acidic residues" evidence="3">
    <location>
        <begin position="316"/>
        <end position="345"/>
    </location>
</feature>
<dbReference type="InterPro" id="IPR000648">
    <property type="entry name" value="Oxysterol-bd"/>
</dbReference>
<dbReference type="Gene3D" id="2.40.160.120">
    <property type="match status" value="1"/>
</dbReference>
<dbReference type="PANTHER" id="PTHR10972:SF102">
    <property type="entry name" value="OXYSTEROL-BINDING PROTEIN"/>
    <property type="match status" value="1"/>
</dbReference>
<accession>A0A9P3HEJ5</accession>
<dbReference type="FunFam" id="1.10.287.2720:FF:000001">
    <property type="entry name" value="Oxysterol-binding OBPalpha"/>
    <property type="match status" value="1"/>
</dbReference>
<dbReference type="GO" id="GO:0005829">
    <property type="term" value="C:cytosol"/>
    <property type="evidence" value="ECO:0007669"/>
    <property type="project" value="TreeGrafter"/>
</dbReference>
<proteinExistence type="inferred from homology"/>
<evidence type="ECO:0000256" key="1">
    <source>
        <dbReference type="ARBA" id="ARBA00008842"/>
    </source>
</evidence>
<dbReference type="Gene3D" id="3.30.70.3490">
    <property type="match status" value="1"/>
</dbReference>
<protein>
    <submittedName>
        <fullName evidence="4">Oxysterol-binding protein-related protein 8</fullName>
    </submittedName>
</protein>
<gene>
    <name evidence="4" type="ORF">EMPS_07468</name>
</gene>
<dbReference type="InterPro" id="IPR037239">
    <property type="entry name" value="OSBP_sf"/>
</dbReference>
<evidence type="ECO:0000256" key="2">
    <source>
        <dbReference type="RuleBase" id="RU003844"/>
    </source>
</evidence>
<evidence type="ECO:0000313" key="5">
    <source>
        <dbReference type="Proteomes" id="UP000827284"/>
    </source>
</evidence>
<sequence length="383" mass="42964">MSDPNTIPVEGEDTEVLDDGTKNILMGIIAQLGKSTDLSRVTLPTFVLEPRSMLERITDFMSHPQLINHANQLQDPVERFVAVTRYFLSGWHIKPKGVKKPYNPILGEQFRAQWKFEDGTEAFYVAEQVSHHPPISAYYYASPENNLSILGDLLPKSRFLGNSAATLMQGEIKVSFTNRPDEDYIITMPNVYARGILFGTMLMELGDEAAVKCPKLDLVCTLEFKVKGFFSGSYNSIAGKIMRESTGETLYEISGKWSDEIFIKKGPNKDVLFDAKTAKIQPKIVAPEDQQEPNESRRLWSNLTAALKVNNQDLATTEKSKVEDAQRARTKARADKGHPHVPRYFDSDGKGGFDIKLKNISSDPLEAKRQIVDFIFNTPAPTN</sequence>
<dbReference type="GO" id="GO:0016020">
    <property type="term" value="C:membrane"/>
    <property type="evidence" value="ECO:0007669"/>
    <property type="project" value="TreeGrafter"/>
</dbReference>
<organism evidence="4 5">
    <name type="scientific">Entomortierella parvispora</name>
    <dbReference type="NCBI Taxonomy" id="205924"/>
    <lineage>
        <taxon>Eukaryota</taxon>
        <taxon>Fungi</taxon>
        <taxon>Fungi incertae sedis</taxon>
        <taxon>Mucoromycota</taxon>
        <taxon>Mortierellomycotina</taxon>
        <taxon>Mortierellomycetes</taxon>
        <taxon>Mortierellales</taxon>
        <taxon>Mortierellaceae</taxon>
        <taxon>Entomortierella</taxon>
    </lineage>
</organism>
<feature type="region of interest" description="Disordered" evidence="3">
    <location>
        <begin position="315"/>
        <end position="345"/>
    </location>
</feature>
<dbReference type="Pfam" id="PF01237">
    <property type="entry name" value="Oxysterol_BP"/>
    <property type="match status" value="2"/>
</dbReference>
<reference evidence="4" key="1">
    <citation type="submission" date="2021-11" db="EMBL/GenBank/DDBJ databases">
        <authorList>
            <person name="Herlambang A."/>
            <person name="Guo Y."/>
            <person name="Takashima Y."/>
            <person name="Nishizawa T."/>
        </authorList>
    </citation>
    <scope>NUCLEOTIDE SEQUENCE</scope>
    <source>
        <strain evidence="4">E1425</strain>
    </source>
</reference>
<dbReference type="PANTHER" id="PTHR10972">
    <property type="entry name" value="OXYSTEROL-BINDING PROTEIN-RELATED"/>
    <property type="match status" value="1"/>
</dbReference>
<evidence type="ECO:0000313" key="4">
    <source>
        <dbReference type="EMBL" id="GJJ75110.1"/>
    </source>
</evidence>
<evidence type="ECO:0000256" key="3">
    <source>
        <dbReference type="SAM" id="MobiDB-lite"/>
    </source>
</evidence>
<comment type="similarity">
    <text evidence="1 2">Belongs to the OSBP family.</text>
</comment>
<dbReference type="PROSITE" id="PS01013">
    <property type="entry name" value="OSBP"/>
    <property type="match status" value="1"/>
</dbReference>
<dbReference type="SUPFAM" id="SSF144000">
    <property type="entry name" value="Oxysterol-binding protein-like"/>
    <property type="match status" value="1"/>
</dbReference>
<dbReference type="OrthoDB" id="14833at2759"/>